<dbReference type="RefSeq" id="WP_346138090.1">
    <property type="nucleotide sequence ID" value="NZ_BAAAGS010000003.1"/>
</dbReference>
<name>A0ABN1C391_SACER</name>
<protein>
    <submittedName>
        <fullName evidence="4">ABC transporter ATP-binding protein</fullName>
    </submittedName>
</protein>
<dbReference type="InterPro" id="IPR027417">
    <property type="entry name" value="P-loop_NTPase"/>
</dbReference>
<keyword evidence="2 4" id="KW-0067">ATP-binding</keyword>
<evidence type="ECO:0000256" key="1">
    <source>
        <dbReference type="ARBA" id="ARBA00022741"/>
    </source>
</evidence>
<dbReference type="InterPro" id="IPR017871">
    <property type="entry name" value="ABC_transporter-like_CS"/>
</dbReference>
<evidence type="ECO:0000313" key="5">
    <source>
        <dbReference type="Proteomes" id="UP001500729"/>
    </source>
</evidence>
<dbReference type="Proteomes" id="UP001500729">
    <property type="component" value="Unassembled WGS sequence"/>
</dbReference>
<proteinExistence type="predicted"/>
<dbReference type="EMBL" id="BAAAGS010000003">
    <property type="protein sequence ID" value="GAA0510952.1"/>
    <property type="molecule type" value="Genomic_DNA"/>
</dbReference>
<keyword evidence="5" id="KW-1185">Reference proteome</keyword>
<dbReference type="CDD" id="cd03214">
    <property type="entry name" value="ABC_Iron-Siderophores_B12_Hemin"/>
    <property type="match status" value="1"/>
</dbReference>
<dbReference type="InterPro" id="IPR003439">
    <property type="entry name" value="ABC_transporter-like_ATP-bd"/>
</dbReference>
<dbReference type="PANTHER" id="PTHR42794:SF2">
    <property type="entry name" value="ABC TRANSPORTER ATP-BINDING PROTEIN"/>
    <property type="match status" value="1"/>
</dbReference>
<dbReference type="Gene3D" id="3.40.50.300">
    <property type="entry name" value="P-loop containing nucleotide triphosphate hydrolases"/>
    <property type="match status" value="1"/>
</dbReference>
<dbReference type="SMART" id="SM00382">
    <property type="entry name" value="AAA"/>
    <property type="match status" value="1"/>
</dbReference>
<reference evidence="4 5" key="1">
    <citation type="journal article" date="2019" name="Int. J. Syst. Evol. Microbiol.">
        <title>The Global Catalogue of Microorganisms (GCM) 10K type strain sequencing project: providing services to taxonomists for standard genome sequencing and annotation.</title>
        <authorList>
            <consortium name="The Broad Institute Genomics Platform"/>
            <consortium name="The Broad Institute Genome Sequencing Center for Infectious Disease"/>
            <person name="Wu L."/>
            <person name="Ma J."/>
        </authorList>
    </citation>
    <scope>NUCLEOTIDE SEQUENCE [LARGE SCALE GENOMIC DNA]</scope>
    <source>
        <strain evidence="4 5">JCM 10303</strain>
    </source>
</reference>
<dbReference type="PROSITE" id="PS00211">
    <property type="entry name" value="ABC_TRANSPORTER_1"/>
    <property type="match status" value="1"/>
</dbReference>
<evidence type="ECO:0000313" key="4">
    <source>
        <dbReference type="EMBL" id="GAA0510952.1"/>
    </source>
</evidence>
<accession>A0ABN1C391</accession>
<organism evidence="4 5">
    <name type="scientific">Saccharopolyspora erythraea</name>
    <name type="common">Streptomyces erythraeus</name>
    <dbReference type="NCBI Taxonomy" id="1836"/>
    <lineage>
        <taxon>Bacteria</taxon>
        <taxon>Bacillati</taxon>
        <taxon>Actinomycetota</taxon>
        <taxon>Actinomycetes</taxon>
        <taxon>Pseudonocardiales</taxon>
        <taxon>Pseudonocardiaceae</taxon>
        <taxon>Saccharopolyspora</taxon>
    </lineage>
</organism>
<dbReference type="SUPFAM" id="SSF52540">
    <property type="entry name" value="P-loop containing nucleoside triphosphate hydrolases"/>
    <property type="match status" value="1"/>
</dbReference>
<dbReference type="PROSITE" id="PS50893">
    <property type="entry name" value="ABC_TRANSPORTER_2"/>
    <property type="match status" value="1"/>
</dbReference>
<comment type="caution">
    <text evidence="4">The sequence shown here is derived from an EMBL/GenBank/DDBJ whole genome shotgun (WGS) entry which is preliminary data.</text>
</comment>
<dbReference type="PANTHER" id="PTHR42794">
    <property type="entry name" value="HEMIN IMPORT ATP-BINDING PROTEIN HMUV"/>
    <property type="match status" value="1"/>
</dbReference>
<feature type="domain" description="ABC transporter" evidence="3">
    <location>
        <begin position="3"/>
        <end position="235"/>
    </location>
</feature>
<sequence length="258" mass="27275">MTLEAHDVSWRLGGAVILDGITVEVESGATLGLLGPNGSGKSSLLRLLAGLRRPSSGSVLLDGAEIAGIGRRSLARRIALVEQETSTELDLTVAEVVALGRTPHRGAWAPASAADVEAVDDALARTDATALARRRWHTLSGGERQRVQIARALAQQPSELLLDEPTNHLDVAHQFALMELVRRVPVTAVVALHDLNLAASFCDALVVLRQGEVVAAGSPAEVLTEDLVRSVYGMDCEISRPDGRPHIRFVGTSSVPSG</sequence>
<keyword evidence="1" id="KW-0547">Nucleotide-binding</keyword>
<gene>
    <name evidence="4" type="ORF">GCM10009533_07260</name>
</gene>
<dbReference type="InterPro" id="IPR003593">
    <property type="entry name" value="AAA+_ATPase"/>
</dbReference>
<evidence type="ECO:0000259" key="3">
    <source>
        <dbReference type="PROSITE" id="PS50893"/>
    </source>
</evidence>
<evidence type="ECO:0000256" key="2">
    <source>
        <dbReference type="ARBA" id="ARBA00022840"/>
    </source>
</evidence>
<dbReference type="Pfam" id="PF00005">
    <property type="entry name" value="ABC_tran"/>
    <property type="match status" value="1"/>
</dbReference>
<dbReference type="GO" id="GO:0005524">
    <property type="term" value="F:ATP binding"/>
    <property type="evidence" value="ECO:0007669"/>
    <property type="project" value="UniProtKB-KW"/>
</dbReference>